<dbReference type="InterPro" id="IPR004875">
    <property type="entry name" value="DDE_SF_endonuclease_dom"/>
</dbReference>
<evidence type="ECO:0000313" key="2">
    <source>
        <dbReference type="EMBL" id="KAF2681184.1"/>
    </source>
</evidence>
<organism evidence="2 3">
    <name type="scientific">Lentithecium fluviatile CBS 122367</name>
    <dbReference type="NCBI Taxonomy" id="1168545"/>
    <lineage>
        <taxon>Eukaryota</taxon>
        <taxon>Fungi</taxon>
        <taxon>Dikarya</taxon>
        <taxon>Ascomycota</taxon>
        <taxon>Pezizomycotina</taxon>
        <taxon>Dothideomycetes</taxon>
        <taxon>Pleosporomycetidae</taxon>
        <taxon>Pleosporales</taxon>
        <taxon>Massarineae</taxon>
        <taxon>Lentitheciaceae</taxon>
        <taxon>Lentithecium</taxon>
    </lineage>
</organism>
<dbReference type="GO" id="GO:0003676">
    <property type="term" value="F:nucleic acid binding"/>
    <property type="evidence" value="ECO:0007669"/>
    <property type="project" value="InterPro"/>
</dbReference>
<feature type="domain" description="DDE-1" evidence="1">
    <location>
        <begin position="1"/>
        <end position="55"/>
    </location>
</feature>
<gene>
    <name evidence="2" type="ORF">K458DRAFT_309984</name>
</gene>
<proteinExistence type="predicted"/>
<dbReference type="Proteomes" id="UP000799291">
    <property type="component" value="Unassembled WGS sequence"/>
</dbReference>
<dbReference type="Pfam" id="PF03184">
    <property type="entry name" value="DDE_1"/>
    <property type="match status" value="1"/>
</dbReference>
<dbReference type="EMBL" id="MU005592">
    <property type="protein sequence ID" value="KAF2681184.1"/>
    <property type="molecule type" value="Genomic_DNA"/>
</dbReference>
<dbReference type="AlphaFoldDB" id="A0A6G1ISG4"/>
<evidence type="ECO:0000313" key="3">
    <source>
        <dbReference type="Proteomes" id="UP000799291"/>
    </source>
</evidence>
<dbReference type="OrthoDB" id="3776963at2759"/>
<sequence length="56" mass="6487">MLIYNSLRTHKTLKILECCFANNIIPCYLPSYISYKLQPCDVAVFALLKAAYREQT</sequence>
<accession>A0A6G1ISG4</accession>
<name>A0A6G1ISG4_9PLEO</name>
<reference evidence="2" key="1">
    <citation type="journal article" date="2020" name="Stud. Mycol.">
        <title>101 Dothideomycetes genomes: a test case for predicting lifestyles and emergence of pathogens.</title>
        <authorList>
            <person name="Haridas S."/>
            <person name="Albert R."/>
            <person name="Binder M."/>
            <person name="Bloem J."/>
            <person name="Labutti K."/>
            <person name="Salamov A."/>
            <person name="Andreopoulos B."/>
            <person name="Baker S."/>
            <person name="Barry K."/>
            <person name="Bills G."/>
            <person name="Bluhm B."/>
            <person name="Cannon C."/>
            <person name="Castanera R."/>
            <person name="Culley D."/>
            <person name="Daum C."/>
            <person name="Ezra D."/>
            <person name="Gonzalez J."/>
            <person name="Henrissat B."/>
            <person name="Kuo A."/>
            <person name="Liang C."/>
            <person name="Lipzen A."/>
            <person name="Lutzoni F."/>
            <person name="Magnuson J."/>
            <person name="Mondo S."/>
            <person name="Nolan M."/>
            <person name="Ohm R."/>
            <person name="Pangilinan J."/>
            <person name="Park H.-J."/>
            <person name="Ramirez L."/>
            <person name="Alfaro M."/>
            <person name="Sun H."/>
            <person name="Tritt A."/>
            <person name="Yoshinaga Y."/>
            <person name="Zwiers L.-H."/>
            <person name="Turgeon B."/>
            <person name="Goodwin S."/>
            <person name="Spatafora J."/>
            <person name="Crous P."/>
            <person name="Grigoriev I."/>
        </authorList>
    </citation>
    <scope>NUCLEOTIDE SEQUENCE</scope>
    <source>
        <strain evidence="2">CBS 122367</strain>
    </source>
</reference>
<evidence type="ECO:0000259" key="1">
    <source>
        <dbReference type="Pfam" id="PF03184"/>
    </source>
</evidence>
<protein>
    <recommendedName>
        <fullName evidence="1">DDE-1 domain-containing protein</fullName>
    </recommendedName>
</protein>
<keyword evidence="3" id="KW-1185">Reference proteome</keyword>